<dbReference type="AlphaFoldDB" id="A0A5N7CXV0"/>
<dbReference type="SUPFAM" id="SSF51735">
    <property type="entry name" value="NAD(P)-binding Rossmann-fold domains"/>
    <property type="match status" value="1"/>
</dbReference>
<evidence type="ECO:0000313" key="4">
    <source>
        <dbReference type="EMBL" id="KAE8399026.1"/>
    </source>
</evidence>
<dbReference type="InterPro" id="IPR045312">
    <property type="entry name" value="PCBER-like"/>
</dbReference>
<accession>A0A5N7CXV0</accession>
<dbReference type="Pfam" id="PF05368">
    <property type="entry name" value="NmrA"/>
    <property type="match status" value="1"/>
</dbReference>
<evidence type="ECO:0000313" key="5">
    <source>
        <dbReference type="Proteomes" id="UP000325579"/>
    </source>
</evidence>
<dbReference type="GeneID" id="43663667"/>
<evidence type="ECO:0000259" key="3">
    <source>
        <dbReference type="Pfam" id="PF05368"/>
    </source>
</evidence>
<dbReference type="RefSeq" id="XP_031936345.1">
    <property type="nucleotide sequence ID" value="XM_032078976.1"/>
</dbReference>
<dbReference type="InterPro" id="IPR051609">
    <property type="entry name" value="NmrA/Isoflavone_reductase-like"/>
</dbReference>
<dbReference type="CDD" id="cd05259">
    <property type="entry name" value="PCBER_SDR_a"/>
    <property type="match status" value="1"/>
</dbReference>
<dbReference type="EMBL" id="ML736843">
    <property type="protein sequence ID" value="KAE8399026.1"/>
    <property type="molecule type" value="Genomic_DNA"/>
</dbReference>
<keyword evidence="1" id="KW-0521">NADP</keyword>
<dbReference type="InterPro" id="IPR036291">
    <property type="entry name" value="NAD(P)-bd_dom_sf"/>
</dbReference>
<evidence type="ECO:0000256" key="1">
    <source>
        <dbReference type="ARBA" id="ARBA00022857"/>
    </source>
</evidence>
<name>A0A5N7CXV0_9EURO</name>
<dbReference type="GO" id="GO:0016491">
    <property type="term" value="F:oxidoreductase activity"/>
    <property type="evidence" value="ECO:0007669"/>
    <property type="project" value="UniProtKB-KW"/>
</dbReference>
<dbReference type="OrthoDB" id="9974981at2759"/>
<evidence type="ECO:0000256" key="2">
    <source>
        <dbReference type="ARBA" id="ARBA00023002"/>
    </source>
</evidence>
<reference evidence="4 5" key="1">
    <citation type="submission" date="2019-04" db="EMBL/GenBank/DDBJ databases">
        <authorList>
            <consortium name="DOE Joint Genome Institute"/>
            <person name="Mondo S."/>
            <person name="Kjaerbolling I."/>
            <person name="Vesth T."/>
            <person name="Frisvad J.C."/>
            <person name="Nybo J.L."/>
            <person name="Theobald S."/>
            <person name="Kildgaard S."/>
            <person name="Isbrandt T."/>
            <person name="Kuo A."/>
            <person name="Sato A."/>
            <person name="Lyhne E.K."/>
            <person name="Kogle M.E."/>
            <person name="Wiebenga A."/>
            <person name="Kun R.S."/>
            <person name="Lubbers R.J."/>
            <person name="Makela M.R."/>
            <person name="Barry K."/>
            <person name="Chovatia M."/>
            <person name="Clum A."/>
            <person name="Daum C."/>
            <person name="Haridas S."/>
            <person name="He G."/>
            <person name="LaButti K."/>
            <person name="Lipzen A."/>
            <person name="Riley R."/>
            <person name="Salamov A."/>
            <person name="Simmons B.A."/>
            <person name="Magnuson J.K."/>
            <person name="Henrissat B."/>
            <person name="Mortensen U.H."/>
            <person name="Larsen T.O."/>
            <person name="Devries R.P."/>
            <person name="Grigoriev I.V."/>
            <person name="Machida M."/>
            <person name="Baker S.E."/>
            <person name="Andersen M.R."/>
            <person name="Cantor M.N."/>
            <person name="Hua S.X."/>
        </authorList>
    </citation>
    <scope>NUCLEOTIDE SEQUENCE [LARGE SCALE GENOMIC DNA]</scope>
    <source>
        <strain evidence="4 5">CBS 119388</strain>
    </source>
</reference>
<dbReference type="Gene3D" id="3.40.50.720">
    <property type="entry name" value="NAD(P)-binding Rossmann-like Domain"/>
    <property type="match status" value="1"/>
</dbReference>
<dbReference type="PANTHER" id="PTHR47706:SF1">
    <property type="entry name" value="CIPA-LIKE, PUTATIVE (AFU_ORTHOLOGUE AFUA_1G12460)-RELATED"/>
    <property type="match status" value="1"/>
</dbReference>
<dbReference type="InterPro" id="IPR008030">
    <property type="entry name" value="NmrA-like"/>
</dbReference>
<sequence>MQPIKNVAVIGASGTLGSVALRKLLETGTLNVTVVRRSGSASTFPPNTKVIDVDYSSYESLKLAFTGQDAVLSFVPTFAAESQFAFIDAAVEAGVRRFIPSEFSANLDNPKARTLPIFVPKVKVQEYLFQKAKESGLTYTIIYGGGWLDAGSHRSFLLNISGETTNTYDGGNVPFSASTLDTVANSVVSALSHWDETKNRSLFVHSLVTTQNHLLSLAKEVMPGKPWATRDFKLDEVIARSDERLAQGLLDFETFSPYIFRAIFDPAFGGRYDQTDNQLLGIKEASEADVKDILKKLLQA</sequence>
<feature type="domain" description="NmrA-like" evidence="3">
    <location>
        <begin position="5"/>
        <end position="148"/>
    </location>
</feature>
<dbReference type="PANTHER" id="PTHR47706">
    <property type="entry name" value="NMRA-LIKE FAMILY PROTEIN"/>
    <property type="match status" value="1"/>
</dbReference>
<dbReference type="Proteomes" id="UP000325579">
    <property type="component" value="Unassembled WGS sequence"/>
</dbReference>
<protein>
    <submittedName>
        <fullName evidence="4">NmrA-like family protein</fullName>
    </submittedName>
</protein>
<keyword evidence="2" id="KW-0560">Oxidoreductase</keyword>
<keyword evidence="5" id="KW-1185">Reference proteome</keyword>
<gene>
    <name evidence="4" type="ORF">BDV37DRAFT_15092</name>
</gene>
<organism evidence="4 5">
    <name type="scientific">Aspergillus pseudonomiae</name>
    <dbReference type="NCBI Taxonomy" id="1506151"/>
    <lineage>
        <taxon>Eukaryota</taxon>
        <taxon>Fungi</taxon>
        <taxon>Dikarya</taxon>
        <taxon>Ascomycota</taxon>
        <taxon>Pezizomycotina</taxon>
        <taxon>Eurotiomycetes</taxon>
        <taxon>Eurotiomycetidae</taxon>
        <taxon>Eurotiales</taxon>
        <taxon>Aspergillaceae</taxon>
        <taxon>Aspergillus</taxon>
        <taxon>Aspergillus subgen. Circumdati</taxon>
    </lineage>
</organism>
<proteinExistence type="predicted"/>